<dbReference type="Proteomes" id="UP001293254">
    <property type="component" value="Unassembled WGS sequence"/>
</dbReference>
<reference evidence="8" key="2">
    <citation type="journal article" date="2024" name="Plant">
        <title>Genomic evolution and insights into agronomic trait innovations of Sesamum species.</title>
        <authorList>
            <person name="Miao H."/>
            <person name="Wang L."/>
            <person name="Qu L."/>
            <person name="Liu H."/>
            <person name="Sun Y."/>
            <person name="Le M."/>
            <person name="Wang Q."/>
            <person name="Wei S."/>
            <person name="Zheng Y."/>
            <person name="Lin W."/>
            <person name="Duan Y."/>
            <person name="Cao H."/>
            <person name="Xiong S."/>
            <person name="Wang X."/>
            <person name="Wei L."/>
            <person name="Li C."/>
            <person name="Ma Q."/>
            <person name="Ju M."/>
            <person name="Zhao R."/>
            <person name="Li G."/>
            <person name="Mu C."/>
            <person name="Tian Q."/>
            <person name="Mei H."/>
            <person name="Zhang T."/>
            <person name="Gao T."/>
            <person name="Zhang H."/>
        </authorList>
    </citation>
    <scope>NUCLEOTIDE SEQUENCE</scope>
    <source>
        <strain evidence="8">3651</strain>
    </source>
</reference>
<dbReference type="GO" id="GO:0140566">
    <property type="term" value="F:histone reader activity"/>
    <property type="evidence" value="ECO:0007669"/>
    <property type="project" value="InterPro"/>
</dbReference>
<accession>A0AAE2CWD6</accession>
<dbReference type="Pfam" id="PF23121">
    <property type="entry name" value="SPOC_AIPP2"/>
    <property type="match status" value="1"/>
</dbReference>
<evidence type="ECO:0000256" key="5">
    <source>
        <dbReference type="ARBA" id="ARBA00023163"/>
    </source>
</evidence>
<comment type="caution">
    <text evidence="8">The sequence shown here is derived from an EMBL/GenBank/DDBJ whole genome shotgun (WGS) entry which is preliminary data.</text>
</comment>
<dbReference type="InterPro" id="IPR049914">
    <property type="entry name" value="PHD1-3/5-6"/>
</dbReference>
<dbReference type="EMBL" id="JACGWO010000001">
    <property type="protein sequence ID" value="KAK4437012.1"/>
    <property type="molecule type" value="Genomic_DNA"/>
</dbReference>
<evidence type="ECO:0000256" key="1">
    <source>
        <dbReference type="ARBA" id="ARBA00022723"/>
    </source>
</evidence>
<reference evidence="8" key="1">
    <citation type="submission" date="2020-06" db="EMBL/GenBank/DDBJ databases">
        <authorList>
            <person name="Li T."/>
            <person name="Hu X."/>
            <person name="Zhang T."/>
            <person name="Song X."/>
            <person name="Zhang H."/>
            <person name="Dai N."/>
            <person name="Sheng W."/>
            <person name="Hou X."/>
            <person name="Wei L."/>
        </authorList>
    </citation>
    <scope>NUCLEOTIDE SEQUENCE</scope>
    <source>
        <strain evidence="8">3651</strain>
        <tissue evidence="8">Leaf</tissue>
    </source>
</reference>
<dbReference type="PANTHER" id="PTHR33304:SF36">
    <property type="entry name" value="GB|AAF26970.1-RELATED"/>
    <property type="match status" value="1"/>
</dbReference>
<dbReference type="GO" id="GO:0008270">
    <property type="term" value="F:zinc ion binding"/>
    <property type="evidence" value="ECO:0007669"/>
    <property type="project" value="UniProtKB-KW"/>
</dbReference>
<evidence type="ECO:0000313" key="9">
    <source>
        <dbReference type="Proteomes" id="UP001293254"/>
    </source>
</evidence>
<keyword evidence="2" id="KW-0863">Zinc-finger</keyword>
<dbReference type="PANTHER" id="PTHR33304">
    <property type="match status" value="1"/>
</dbReference>
<organism evidence="8 9">
    <name type="scientific">Sesamum alatum</name>
    <dbReference type="NCBI Taxonomy" id="300844"/>
    <lineage>
        <taxon>Eukaryota</taxon>
        <taxon>Viridiplantae</taxon>
        <taxon>Streptophyta</taxon>
        <taxon>Embryophyta</taxon>
        <taxon>Tracheophyta</taxon>
        <taxon>Spermatophyta</taxon>
        <taxon>Magnoliopsida</taxon>
        <taxon>eudicotyledons</taxon>
        <taxon>Gunneridae</taxon>
        <taxon>Pentapetalae</taxon>
        <taxon>asterids</taxon>
        <taxon>lamiids</taxon>
        <taxon>Lamiales</taxon>
        <taxon>Pedaliaceae</taxon>
        <taxon>Sesamum</taxon>
    </lineage>
</organism>
<keyword evidence="5" id="KW-0804">Transcription</keyword>
<evidence type="ECO:0000256" key="4">
    <source>
        <dbReference type="ARBA" id="ARBA00023015"/>
    </source>
</evidence>
<protein>
    <recommendedName>
        <fullName evidence="7">AIPP2-like SPOC-like domain-containing protein</fullName>
    </recommendedName>
</protein>
<evidence type="ECO:0000256" key="6">
    <source>
        <dbReference type="SAM" id="MobiDB-lite"/>
    </source>
</evidence>
<keyword evidence="9" id="KW-1185">Reference proteome</keyword>
<evidence type="ECO:0000256" key="2">
    <source>
        <dbReference type="ARBA" id="ARBA00022771"/>
    </source>
</evidence>
<gene>
    <name evidence="8" type="ORF">Salat_0035100</name>
</gene>
<evidence type="ECO:0000259" key="7">
    <source>
        <dbReference type="Pfam" id="PF23121"/>
    </source>
</evidence>
<dbReference type="GO" id="GO:0034244">
    <property type="term" value="P:negative regulation of transcription elongation by RNA polymerase II"/>
    <property type="evidence" value="ECO:0007669"/>
    <property type="project" value="InterPro"/>
</dbReference>
<feature type="compositionally biased region" description="Basic and acidic residues" evidence="6">
    <location>
        <begin position="510"/>
        <end position="526"/>
    </location>
</feature>
<feature type="compositionally biased region" description="Polar residues" evidence="6">
    <location>
        <begin position="129"/>
        <end position="138"/>
    </location>
</feature>
<sequence>MRTPLEELIDDWHCEECESSSKAKPLASCLIGEIPSMSKLTNSVEALKGGEPCGGSRKLLNESRKGSVDWEKKVATGKTKYICVKEAIKLSAGEKKYLVPSNTSCRSKPPRPQIGVNKSERTLIRPRTTPLNFSSEQDLASGGLAQSKPQRPGNMEISEGQVQQSKKLSELQRSVGSLQPSRAPMNKHMQTEQPTKVQSPQTKARSLMQEHSSAPPQNASLVTISGGNGLTAVDLRTCNSENVNNNLLPDLEKCLVTPALDALWKGRFNIQDDHTHRILNPQIHAHPANRVRRKIYEFSKQMPEVLHFHLVPYKNFWINLFQDYIPDERDIGLYFFPGDNERYEDYAFLLDYISLQNLALRKQIADVELLVFPSKLLPANGQCWNGKRFLWGVFHRLKQDTSARVDNGELKLSMQPSSHNQQSAMEEVDMDIDMIGGINVGRIDVPVQERTFREKHIPSRQDSASISGHVFDPVTMPPSLNVMEPCAAIPPGFEEVFRRRVQGSSSSLVKKVEGKSREGDDHDRLHSFSAEFKSENVWD</sequence>
<evidence type="ECO:0000313" key="8">
    <source>
        <dbReference type="EMBL" id="KAK4437012.1"/>
    </source>
</evidence>
<keyword evidence="1" id="KW-0479">Metal-binding</keyword>
<keyword evidence="4" id="KW-0805">Transcription regulation</keyword>
<feature type="domain" description="AIPP2-like SPOC-like" evidence="7">
    <location>
        <begin position="264"/>
        <end position="394"/>
    </location>
</feature>
<keyword evidence="3" id="KW-0862">Zinc</keyword>
<evidence type="ECO:0000256" key="3">
    <source>
        <dbReference type="ARBA" id="ARBA00022833"/>
    </source>
</evidence>
<feature type="region of interest" description="Disordered" evidence="6">
    <location>
        <begin position="120"/>
        <end position="218"/>
    </location>
</feature>
<dbReference type="AlphaFoldDB" id="A0AAE2CWD6"/>
<feature type="compositionally biased region" description="Polar residues" evidence="6">
    <location>
        <begin position="191"/>
        <end position="218"/>
    </location>
</feature>
<name>A0AAE2CWD6_9LAMI</name>
<proteinExistence type="predicted"/>
<dbReference type="InterPro" id="IPR056280">
    <property type="entry name" value="AIPP2-like_SPOC"/>
</dbReference>
<feature type="region of interest" description="Disordered" evidence="6">
    <location>
        <begin position="507"/>
        <end position="526"/>
    </location>
</feature>
<feature type="compositionally biased region" description="Polar residues" evidence="6">
    <location>
        <begin position="160"/>
        <end position="180"/>
    </location>
</feature>